<protein>
    <submittedName>
        <fullName evidence="1">Uncharacterized protein</fullName>
    </submittedName>
</protein>
<evidence type="ECO:0000313" key="1">
    <source>
        <dbReference type="EMBL" id="KAG7050995.1"/>
    </source>
</evidence>
<evidence type="ECO:0000313" key="2">
    <source>
        <dbReference type="Proteomes" id="UP000699042"/>
    </source>
</evidence>
<accession>A0A9P7R6A4</accession>
<organism evidence="1 2">
    <name type="scientific">Colletotrichum scovillei</name>
    <dbReference type="NCBI Taxonomy" id="1209932"/>
    <lineage>
        <taxon>Eukaryota</taxon>
        <taxon>Fungi</taxon>
        <taxon>Dikarya</taxon>
        <taxon>Ascomycota</taxon>
        <taxon>Pezizomycotina</taxon>
        <taxon>Sordariomycetes</taxon>
        <taxon>Hypocreomycetidae</taxon>
        <taxon>Glomerellales</taxon>
        <taxon>Glomerellaceae</taxon>
        <taxon>Colletotrichum</taxon>
        <taxon>Colletotrichum acutatum species complex</taxon>
    </lineage>
</organism>
<name>A0A9P7R6A4_9PEZI</name>
<keyword evidence="2" id="KW-1185">Reference proteome</keyword>
<sequence length="51" mass="5856">MQLKINQIDGKTIDQSIPFAKADWLHLHLDDETNTLLDRLDLFPPGLGEHM</sequence>
<reference evidence="1" key="1">
    <citation type="submission" date="2021-05" db="EMBL/GenBank/DDBJ databases">
        <title>Comparative genomics of three Colletotrichum scovillei strains and genetic complementation revealed genes involved fungal growth and virulence on chili pepper.</title>
        <authorList>
            <person name="Hsieh D.-K."/>
            <person name="Chuang S.-C."/>
            <person name="Chen C.-Y."/>
            <person name="Chao Y.-T."/>
            <person name="Lu M.-Y.J."/>
            <person name="Lee M.-H."/>
            <person name="Shih M.-C."/>
        </authorList>
    </citation>
    <scope>NUCLEOTIDE SEQUENCE</scope>
    <source>
        <strain evidence="1">Coll-153</strain>
    </source>
</reference>
<dbReference type="AlphaFoldDB" id="A0A9P7R6A4"/>
<comment type="caution">
    <text evidence="1">The sequence shown here is derived from an EMBL/GenBank/DDBJ whole genome shotgun (WGS) entry which is preliminary data.</text>
</comment>
<dbReference type="Proteomes" id="UP000699042">
    <property type="component" value="Unassembled WGS sequence"/>
</dbReference>
<proteinExistence type="predicted"/>
<gene>
    <name evidence="1" type="ORF">JMJ77_001624</name>
</gene>
<dbReference type="EMBL" id="JAESDN010000004">
    <property type="protein sequence ID" value="KAG7050995.1"/>
    <property type="molecule type" value="Genomic_DNA"/>
</dbReference>